<dbReference type="GO" id="GO:0005634">
    <property type="term" value="C:nucleus"/>
    <property type="evidence" value="ECO:0007669"/>
    <property type="project" value="UniProtKB-SubCell"/>
</dbReference>
<proteinExistence type="predicted"/>
<accession>A0AAV9DJH2</accession>
<keyword evidence="3" id="KW-0227">DNA damage</keyword>
<dbReference type="GO" id="GO:0051301">
    <property type="term" value="P:cell division"/>
    <property type="evidence" value="ECO:0007669"/>
    <property type="project" value="UniProtKB-KW"/>
</dbReference>
<dbReference type="InterPro" id="IPR011989">
    <property type="entry name" value="ARM-like"/>
</dbReference>
<evidence type="ECO:0008006" key="11">
    <source>
        <dbReference type="Google" id="ProtNLM"/>
    </source>
</evidence>
<dbReference type="PANTHER" id="PTHR12663:SF50">
    <property type="entry name" value="SISTER CHROMATID COHESION PROTEIN PDS5 HOMOLOG B"/>
    <property type="match status" value="1"/>
</dbReference>
<evidence type="ECO:0000256" key="7">
    <source>
        <dbReference type="ARBA" id="ARBA00023306"/>
    </source>
</evidence>
<sequence length="1297" mass="146319">MEVASASILSEAAEELSRPRLNKDSILKYLKKTASSLSELKQCESLKPTLEPLINSLVQNNLLQHKDKEVRLLIAACISEILRILAPDPPFSDGTLRDIFKLIISIFADLSDTASPYFARRVKILETVAKLNCCIQLFDIGSDDLVLEIFNVFFSVVREDHQQNLLYSVLSIMRNILDEKVSERLLDVILRNLLQVEKGSVSASYRLAVSTVQNCEERLKPYVQRFLTSCILDRDVTGSDLKEFYHELIFQVFKCSPQMLTTVMPNLTMELLTDQVDVRIKAIKLLARLFAVSGLHLAHREYHQLFVEFLNRFSDKSAEVRACAVECAKACYMANPRGTEAQSVLAALEGRLLDFDDKVRTKAVIAVCDLAKSNLTYIQFEYSEMVSKAAERLRDKKDFVRKNAMQKLLELYRAYCYKCSEGMIRVQNHIEHIPCRVLSLCIDKDVKEFRPQNMEVVLAEDLFPASLSVEQRTRHWVTFFSFFTPHHVKALNAILAQKQRLQKEMQVYLCLREKGKETDSDELCQKVLASFTKMSGSFVDPSEAEQGFQKLHQMKDNTIFKALIQLLDERTTYVAALSIRDTVLRSIGKKHPHYNFFRTLSLKCSYNLFSAEHVHSILAEFLYSKNADYKHLEESAAELLLMIISLFPSLLKGSEEYLLKLLMEETSPHHEKLLQILGRVGHHVSIEFSDIYPFLEQNCLQGTRIQSKHSVSAIVALADPSDLSPFSDLCKKLVDSLLSGHNIPTVLQSLSCIAQYAWPDFESHEKVITQYIVEKLIFSTNIDALLEQLLSDRNSEYSISGELKIFGLKALVKSLVPHQGSHVIARIKGLLNILVELLAEEDMPNGAVLSESDNSYLRLAAVKSIFQLSKRWDLHVTPNIFHLVIMKSRDPSSIVRKSLLDKLHKLLKNHAIPSRYACAFAFAVTDCLGDVQVNSINYLVEFLKDYGREARTHQTLLDQRTDSGMVNQPEYIVVFLIHVLAHDPEFPSEYCQDEFVYARFCSPLLAVLQALLMPQFVNSNTKILSSTVSCLIGIFRAIKKAEDAVDDYFTPKLHILSEIGLLTLKLLSCYTLSSMGSPGLVLLPSSFYKVNHDISNTKAQVNNLIGRLISENFMEKILDAFKCIINWRQNDSSDVTERRNGASGNNGTIVQFSSSCGSATTRPSISDTQEMSKEIIVSERKIADAKSTKSSGSGNEVSHVTKVRDTSKVLVRGCISSPIEQRDPRACSSKSSLKELTSNLTEKSVKHQTTFDTEKENFDAGMISSPVGESKKLGKRTSSSFAAADKKGALRKRSRKL</sequence>
<evidence type="ECO:0000256" key="2">
    <source>
        <dbReference type="ARBA" id="ARBA00022618"/>
    </source>
</evidence>
<gene>
    <name evidence="9" type="ORF">QJS10_CPB13g01215</name>
</gene>
<comment type="subcellular location">
    <subcellularLocation>
        <location evidence="1">Nucleus</location>
    </subcellularLocation>
</comment>
<keyword evidence="2" id="KW-0132">Cell division</keyword>
<evidence type="ECO:0000256" key="4">
    <source>
        <dbReference type="ARBA" id="ARBA00022776"/>
    </source>
</evidence>
<feature type="region of interest" description="Disordered" evidence="8">
    <location>
        <begin position="1245"/>
        <end position="1297"/>
    </location>
</feature>
<evidence type="ECO:0000313" key="9">
    <source>
        <dbReference type="EMBL" id="KAK1301184.1"/>
    </source>
</evidence>
<dbReference type="EMBL" id="JAUJYO010000013">
    <property type="protein sequence ID" value="KAK1301184.1"/>
    <property type="molecule type" value="Genomic_DNA"/>
</dbReference>
<comment type="caution">
    <text evidence="9">The sequence shown here is derived from an EMBL/GenBank/DDBJ whole genome shotgun (WGS) entry which is preliminary data.</text>
</comment>
<keyword evidence="4" id="KW-0498">Mitosis</keyword>
<dbReference type="GO" id="GO:0035825">
    <property type="term" value="P:homologous recombination"/>
    <property type="evidence" value="ECO:0007669"/>
    <property type="project" value="UniProtKB-ARBA"/>
</dbReference>
<keyword evidence="5" id="KW-0234">DNA repair</keyword>
<keyword evidence="6" id="KW-0539">Nucleus</keyword>
<evidence type="ECO:0000256" key="5">
    <source>
        <dbReference type="ARBA" id="ARBA00023204"/>
    </source>
</evidence>
<reference evidence="9" key="1">
    <citation type="journal article" date="2023" name="Nat. Commun.">
        <title>Diploid and tetraploid genomes of Acorus and the evolution of monocots.</title>
        <authorList>
            <person name="Ma L."/>
            <person name="Liu K.W."/>
            <person name="Li Z."/>
            <person name="Hsiao Y.Y."/>
            <person name="Qi Y."/>
            <person name="Fu T."/>
            <person name="Tang G.D."/>
            <person name="Zhang D."/>
            <person name="Sun W.H."/>
            <person name="Liu D.K."/>
            <person name="Li Y."/>
            <person name="Chen G.Z."/>
            <person name="Liu X.D."/>
            <person name="Liao X.Y."/>
            <person name="Jiang Y.T."/>
            <person name="Yu X."/>
            <person name="Hao Y."/>
            <person name="Huang J."/>
            <person name="Zhao X.W."/>
            <person name="Ke S."/>
            <person name="Chen Y.Y."/>
            <person name="Wu W.L."/>
            <person name="Hsu J.L."/>
            <person name="Lin Y.F."/>
            <person name="Huang M.D."/>
            <person name="Li C.Y."/>
            <person name="Huang L."/>
            <person name="Wang Z.W."/>
            <person name="Zhao X."/>
            <person name="Zhong W.Y."/>
            <person name="Peng D.H."/>
            <person name="Ahmad S."/>
            <person name="Lan S."/>
            <person name="Zhang J.S."/>
            <person name="Tsai W.C."/>
            <person name="Van de Peer Y."/>
            <person name="Liu Z.J."/>
        </authorList>
    </citation>
    <scope>NUCLEOTIDE SEQUENCE</scope>
    <source>
        <strain evidence="9">CP</strain>
    </source>
</reference>
<protein>
    <recommendedName>
        <fullName evidence="11">Sister chromatid cohesion protein PDS5 homolog A</fullName>
    </recommendedName>
</protein>
<dbReference type="Gene3D" id="1.25.10.10">
    <property type="entry name" value="Leucine-rich Repeat Variant"/>
    <property type="match status" value="2"/>
</dbReference>
<dbReference type="CDD" id="cd19953">
    <property type="entry name" value="PDS5"/>
    <property type="match status" value="1"/>
</dbReference>
<name>A0AAV9DJH2_ACOCL</name>
<feature type="region of interest" description="Disordered" evidence="8">
    <location>
        <begin position="1182"/>
        <end position="1201"/>
    </location>
</feature>
<keyword evidence="7" id="KW-0131">Cell cycle</keyword>
<dbReference type="SUPFAM" id="SSF48371">
    <property type="entry name" value="ARM repeat"/>
    <property type="match status" value="1"/>
</dbReference>
<feature type="compositionally biased region" description="Polar residues" evidence="8">
    <location>
        <begin position="1188"/>
        <end position="1198"/>
    </location>
</feature>
<dbReference type="Proteomes" id="UP001180020">
    <property type="component" value="Unassembled WGS sequence"/>
</dbReference>
<reference evidence="9" key="2">
    <citation type="submission" date="2023-06" db="EMBL/GenBank/DDBJ databases">
        <authorList>
            <person name="Ma L."/>
            <person name="Liu K.-W."/>
            <person name="Li Z."/>
            <person name="Hsiao Y.-Y."/>
            <person name="Qi Y."/>
            <person name="Fu T."/>
            <person name="Tang G."/>
            <person name="Zhang D."/>
            <person name="Sun W.-H."/>
            <person name="Liu D.-K."/>
            <person name="Li Y."/>
            <person name="Chen G.-Z."/>
            <person name="Liu X.-D."/>
            <person name="Liao X.-Y."/>
            <person name="Jiang Y.-T."/>
            <person name="Yu X."/>
            <person name="Hao Y."/>
            <person name="Huang J."/>
            <person name="Zhao X.-W."/>
            <person name="Ke S."/>
            <person name="Chen Y.-Y."/>
            <person name="Wu W.-L."/>
            <person name="Hsu J.-L."/>
            <person name="Lin Y.-F."/>
            <person name="Huang M.-D."/>
            <person name="Li C.-Y."/>
            <person name="Huang L."/>
            <person name="Wang Z.-W."/>
            <person name="Zhao X."/>
            <person name="Zhong W.-Y."/>
            <person name="Peng D.-H."/>
            <person name="Ahmad S."/>
            <person name="Lan S."/>
            <person name="Zhang J.-S."/>
            <person name="Tsai W.-C."/>
            <person name="Van De Peer Y."/>
            <person name="Liu Z.-J."/>
        </authorList>
    </citation>
    <scope>NUCLEOTIDE SEQUENCE</scope>
    <source>
        <strain evidence="9">CP</strain>
        <tissue evidence="9">Leaves</tissue>
    </source>
</reference>
<evidence type="ECO:0000256" key="1">
    <source>
        <dbReference type="ARBA" id="ARBA00004123"/>
    </source>
</evidence>
<dbReference type="InterPro" id="IPR039776">
    <property type="entry name" value="Pds5"/>
</dbReference>
<evidence type="ECO:0000256" key="3">
    <source>
        <dbReference type="ARBA" id="ARBA00022763"/>
    </source>
</evidence>
<dbReference type="Pfam" id="PF20168">
    <property type="entry name" value="PDS5"/>
    <property type="match status" value="1"/>
</dbReference>
<organism evidence="9 10">
    <name type="scientific">Acorus calamus</name>
    <name type="common">Sweet flag</name>
    <dbReference type="NCBI Taxonomy" id="4465"/>
    <lineage>
        <taxon>Eukaryota</taxon>
        <taxon>Viridiplantae</taxon>
        <taxon>Streptophyta</taxon>
        <taxon>Embryophyta</taxon>
        <taxon>Tracheophyta</taxon>
        <taxon>Spermatophyta</taxon>
        <taxon>Magnoliopsida</taxon>
        <taxon>Liliopsida</taxon>
        <taxon>Acoraceae</taxon>
        <taxon>Acorus</taxon>
    </lineage>
</organism>
<dbReference type="InterPro" id="IPR016024">
    <property type="entry name" value="ARM-type_fold"/>
</dbReference>
<keyword evidence="10" id="KW-1185">Reference proteome</keyword>
<evidence type="ECO:0000256" key="6">
    <source>
        <dbReference type="ARBA" id="ARBA00023242"/>
    </source>
</evidence>
<dbReference type="GO" id="GO:0000785">
    <property type="term" value="C:chromatin"/>
    <property type="evidence" value="ECO:0007669"/>
    <property type="project" value="TreeGrafter"/>
</dbReference>
<dbReference type="GO" id="GO:0006281">
    <property type="term" value="P:DNA repair"/>
    <property type="evidence" value="ECO:0007669"/>
    <property type="project" value="UniProtKB-KW"/>
</dbReference>
<dbReference type="PANTHER" id="PTHR12663">
    <property type="entry name" value="ANDROGEN INDUCED INHIBITOR OF PROLIFERATION AS3 / PDS5-RELATED"/>
    <property type="match status" value="1"/>
</dbReference>
<dbReference type="GO" id="GO:0007064">
    <property type="term" value="P:mitotic sister chromatid cohesion"/>
    <property type="evidence" value="ECO:0007669"/>
    <property type="project" value="InterPro"/>
</dbReference>
<evidence type="ECO:0000313" key="10">
    <source>
        <dbReference type="Proteomes" id="UP001180020"/>
    </source>
</evidence>
<evidence type="ECO:0000256" key="8">
    <source>
        <dbReference type="SAM" id="MobiDB-lite"/>
    </source>
</evidence>